<dbReference type="InterPro" id="IPR050832">
    <property type="entry name" value="Bact_Acetyltransf"/>
</dbReference>
<dbReference type="EMBL" id="AQFL01000005">
    <property type="protein sequence ID" value="EOR09730.1"/>
    <property type="molecule type" value="Genomic_DNA"/>
</dbReference>
<dbReference type="PANTHER" id="PTHR43877:SF5">
    <property type="entry name" value="BLL8307 PROTEIN"/>
    <property type="match status" value="1"/>
</dbReference>
<dbReference type="PROSITE" id="PS51186">
    <property type="entry name" value="GNAT"/>
    <property type="match status" value="1"/>
</dbReference>
<protein>
    <recommendedName>
        <fullName evidence="3">N-acetyltransferase domain-containing protein</fullName>
    </recommendedName>
</protein>
<gene>
    <name evidence="4" type="ORF">F896_00752</name>
</gene>
<dbReference type="CDD" id="cd04301">
    <property type="entry name" value="NAT_SF"/>
    <property type="match status" value="1"/>
</dbReference>
<dbReference type="SUPFAM" id="SSF55729">
    <property type="entry name" value="Acyl-CoA N-acyltransferases (Nat)"/>
    <property type="match status" value="1"/>
</dbReference>
<dbReference type="HOGENOM" id="CLU_013985_11_8_6"/>
<proteinExistence type="predicted"/>
<dbReference type="Proteomes" id="UP000016203">
    <property type="component" value="Unassembled WGS sequence"/>
</dbReference>
<comment type="caution">
    <text evidence="4">The sequence shown here is derived from an EMBL/GenBank/DDBJ whole genome shotgun (WGS) entry which is preliminary data.</text>
</comment>
<evidence type="ECO:0000313" key="4">
    <source>
        <dbReference type="EMBL" id="EOR09730.1"/>
    </source>
</evidence>
<name>R9B633_9GAMM</name>
<organism evidence="4 5">
    <name type="scientific">Acinetobacter genomosp. 15BJ</name>
    <dbReference type="NCBI Taxonomy" id="106651"/>
    <lineage>
        <taxon>Bacteria</taxon>
        <taxon>Pseudomonadati</taxon>
        <taxon>Pseudomonadota</taxon>
        <taxon>Gammaproteobacteria</taxon>
        <taxon>Moraxellales</taxon>
        <taxon>Moraxellaceae</taxon>
        <taxon>Acinetobacter</taxon>
    </lineage>
</organism>
<dbReference type="AlphaFoldDB" id="R9B633"/>
<dbReference type="PANTHER" id="PTHR43877">
    <property type="entry name" value="AMINOALKYLPHOSPHONATE N-ACETYLTRANSFERASE-RELATED-RELATED"/>
    <property type="match status" value="1"/>
</dbReference>
<dbReference type="InterPro" id="IPR000182">
    <property type="entry name" value="GNAT_dom"/>
</dbReference>
<accession>R9B633</accession>
<evidence type="ECO:0000313" key="5">
    <source>
        <dbReference type="Proteomes" id="UP000016203"/>
    </source>
</evidence>
<dbReference type="InterPro" id="IPR016181">
    <property type="entry name" value="Acyl_CoA_acyltransferase"/>
</dbReference>
<feature type="domain" description="N-acetyltransferase" evidence="3">
    <location>
        <begin position="6"/>
        <end position="157"/>
    </location>
</feature>
<sequence>MCLIKMIIKKADFSHPQVQNLIHIHLHGLHQNTPLDHSFALDLSSLQKDSISVYTLWNDDELLGCGAIQELTPDHAEIKSMRTHPAHLRQGVAAQLLEYLLELAQQRHYQKVSLETGKDVHFDAAIKLYKKFGFVQGAAFAEYTESPYNQFFHLDLSNTSINSSLE</sequence>
<dbReference type="PATRIC" id="fig|1217699.3.peg.730"/>
<dbReference type="Gene3D" id="3.40.630.30">
    <property type="match status" value="1"/>
</dbReference>
<reference evidence="4 5" key="1">
    <citation type="submission" date="2013-03" db="EMBL/GenBank/DDBJ databases">
        <title>The Genome Sequence of Acinetobacter sp. CIP 110321.</title>
        <authorList>
            <consortium name="The Broad Institute Genome Sequencing Platform"/>
            <consortium name="The Broad Institute Genome Sequencing Center for Infectious Disease"/>
            <person name="Cerqueira G."/>
            <person name="Feldgarden M."/>
            <person name="Courvalin P."/>
            <person name="Perichon B."/>
            <person name="Grillot-Courvalin C."/>
            <person name="Clermont D."/>
            <person name="Rocha E."/>
            <person name="Yoon E.-J."/>
            <person name="Nemec A."/>
            <person name="Walker B."/>
            <person name="Young S.K."/>
            <person name="Zeng Q."/>
            <person name="Gargeya S."/>
            <person name="Fitzgerald M."/>
            <person name="Haas B."/>
            <person name="Abouelleil A."/>
            <person name="Alvarado L."/>
            <person name="Arachchi H.M."/>
            <person name="Berlin A.M."/>
            <person name="Chapman S.B."/>
            <person name="Dewar J."/>
            <person name="Goldberg J."/>
            <person name="Griggs A."/>
            <person name="Gujja S."/>
            <person name="Hansen M."/>
            <person name="Howarth C."/>
            <person name="Imamovic A."/>
            <person name="Larimer J."/>
            <person name="McCowan C."/>
            <person name="Murphy C."/>
            <person name="Neiman D."/>
            <person name="Pearson M."/>
            <person name="Priest M."/>
            <person name="Roberts A."/>
            <person name="Saif S."/>
            <person name="Shea T."/>
            <person name="Sisk P."/>
            <person name="Sykes S."/>
            <person name="Wortman J."/>
            <person name="Nusbaum C."/>
            <person name="Birren B."/>
        </authorList>
    </citation>
    <scope>NUCLEOTIDE SEQUENCE [LARGE SCALE GENOMIC DNA]</scope>
    <source>
        <strain evidence="4 5">CIP 110321</strain>
    </source>
</reference>
<evidence type="ECO:0000259" key="3">
    <source>
        <dbReference type="PROSITE" id="PS51186"/>
    </source>
</evidence>
<evidence type="ECO:0000256" key="1">
    <source>
        <dbReference type="ARBA" id="ARBA00022679"/>
    </source>
</evidence>
<keyword evidence="2" id="KW-0012">Acyltransferase</keyword>
<dbReference type="Pfam" id="PF00583">
    <property type="entry name" value="Acetyltransf_1"/>
    <property type="match status" value="1"/>
</dbReference>
<keyword evidence="1" id="KW-0808">Transferase</keyword>
<dbReference type="GO" id="GO:0016747">
    <property type="term" value="F:acyltransferase activity, transferring groups other than amino-acyl groups"/>
    <property type="evidence" value="ECO:0007669"/>
    <property type="project" value="InterPro"/>
</dbReference>
<evidence type="ECO:0000256" key="2">
    <source>
        <dbReference type="ARBA" id="ARBA00023315"/>
    </source>
</evidence>